<evidence type="ECO:0000256" key="5">
    <source>
        <dbReference type="ARBA" id="ARBA00022824"/>
    </source>
</evidence>
<evidence type="ECO:0000256" key="7">
    <source>
        <dbReference type="ARBA" id="ARBA00022989"/>
    </source>
</evidence>
<keyword evidence="15" id="KW-1185">Reference proteome</keyword>
<proteinExistence type="inferred from homology"/>
<evidence type="ECO:0000256" key="1">
    <source>
        <dbReference type="ARBA" id="ARBA00004477"/>
    </source>
</evidence>
<keyword evidence="7 13" id="KW-1133">Transmembrane helix</keyword>
<keyword evidence="5" id="KW-0256">Endoplasmic reticulum</keyword>
<name>A0A3N4H8X2_ASCIM</name>
<evidence type="ECO:0000256" key="11">
    <source>
        <dbReference type="ARBA" id="ARBA00023166"/>
    </source>
</evidence>
<keyword evidence="12" id="KW-0753">Steroid metabolism</keyword>
<evidence type="ECO:0000256" key="10">
    <source>
        <dbReference type="ARBA" id="ARBA00023136"/>
    </source>
</evidence>
<evidence type="ECO:0000256" key="3">
    <source>
        <dbReference type="ARBA" id="ARBA00022516"/>
    </source>
</evidence>
<dbReference type="GO" id="GO:0016126">
    <property type="term" value="P:sterol biosynthetic process"/>
    <property type="evidence" value="ECO:0007669"/>
    <property type="project" value="UniProtKB-KW"/>
</dbReference>
<evidence type="ECO:0000256" key="12">
    <source>
        <dbReference type="ARBA" id="ARBA00023221"/>
    </source>
</evidence>
<evidence type="ECO:0000256" key="6">
    <source>
        <dbReference type="ARBA" id="ARBA00022955"/>
    </source>
</evidence>
<evidence type="ECO:0000313" key="15">
    <source>
        <dbReference type="Proteomes" id="UP000275078"/>
    </source>
</evidence>
<dbReference type="OrthoDB" id="6485510at2759"/>
<sequence>MAATYLPDSLVALLPPQTGILPSWLAFISLVAAGNSLQTFATLKATKEIFGNDPAQVTWLHSHTFGTWTFLSAAIRAYCAYNPGNKELYDLCLLSYWLAFAHFGSEWLYFGTAKFGRGLIGPLVVSTASIVWMTMQRGYYLGL</sequence>
<accession>A0A3N4H8X2</accession>
<keyword evidence="10 13" id="KW-0472">Membrane</keyword>
<dbReference type="PANTHER" id="PTHR15451">
    <property type="entry name" value="ERGOSTEROL BIOSYNTHETIC PROTEIN 28-RELATED"/>
    <property type="match status" value="1"/>
</dbReference>
<reference evidence="14 15" key="1">
    <citation type="journal article" date="2018" name="Nat. Ecol. Evol.">
        <title>Pezizomycetes genomes reveal the molecular basis of ectomycorrhizal truffle lifestyle.</title>
        <authorList>
            <person name="Murat C."/>
            <person name="Payen T."/>
            <person name="Noel B."/>
            <person name="Kuo A."/>
            <person name="Morin E."/>
            <person name="Chen J."/>
            <person name="Kohler A."/>
            <person name="Krizsan K."/>
            <person name="Balestrini R."/>
            <person name="Da Silva C."/>
            <person name="Montanini B."/>
            <person name="Hainaut M."/>
            <person name="Levati E."/>
            <person name="Barry K.W."/>
            <person name="Belfiori B."/>
            <person name="Cichocki N."/>
            <person name="Clum A."/>
            <person name="Dockter R.B."/>
            <person name="Fauchery L."/>
            <person name="Guy J."/>
            <person name="Iotti M."/>
            <person name="Le Tacon F."/>
            <person name="Lindquist E.A."/>
            <person name="Lipzen A."/>
            <person name="Malagnac F."/>
            <person name="Mello A."/>
            <person name="Molinier V."/>
            <person name="Miyauchi S."/>
            <person name="Poulain J."/>
            <person name="Riccioni C."/>
            <person name="Rubini A."/>
            <person name="Sitrit Y."/>
            <person name="Splivallo R."/>
            <person name="Traeger S."/>
            <person name="Wang M."/>
            <person name="Zifcakova L."/>
            <person name="Wipf D."/>
            <person name="Zambonelli A."/>
            <person name="Paolocci F."/>
            <person name="Nowrousian M."/>
            <person name="Ottonello S."/>
            <person name="Baldrian P."/>
            <person name="Spatafora J.W."/>
            <person name="Henrissat B."/>
            <person name="Nagy L.G."/>
            <person name="Aury J.M."/>
            <person name="Wincker P."/>
            <person name="Grigoriev I.V."/>
            <person name="Bonfante P."/>
            <person name="Martin F.M."/>
        </authorList>
    </citation>
    <scope>NUCLEOTIDE SEQUENCE [LARGE SCALE GENOMIC DNA]</scope>
    <source>
        <strain evidence="14 15">RN42</strain>
    </source>
</reference>
<evidence type="ECO:0000256" key="9">
    <source>
        <dbReference type="ARBA" id="ARBA00023098"/>
    </source>
</evidence>
<evidence type="ECO:0000256" key="2">
    <source>
        <dbReference type="ARBA" id="ARBA00005377"/>
    </source>
</evidence>
<keyword evidence="11" id="KW-1207">Sterol metabolism</keyword>
<keyword evidence="3" id="KW-0444">Lipid biosynthesis</keyword>
<dbReference type="STRING" id="1160509.A0A3N4H8X2"/>
<keyword evidence="6" id="KW-0752">Steroid biosynthesis</keyword>
<dbReference type="GO" id="GO:0005789">
    <property type="term" value="C:endoplasmic reticulum membrane"/>
    <property type="evidence" value="ECO:0007669"/>
    <property type="project" value="UniProtKB-SubCell"/>
</dbReference>
<organism evidence="14 15">
    <name type="scientific">Ascobolus immersus RN42</name>
    <dbReference type="NCBI Taxonomy" id="1160509"/>
    <lineage>
        <taxon>Eukaryota</taxon>
        <taxon>Fungi</taxon>
        <taxon>Dikarya</taxon>
        <taxon>Ascomycota</taxon>
        <taxon>Pezizomycotina</taxon>
        <taxon>Pezizomycetes</taxon>
        <taxon>Pezizales</taxon>
        <taxon>Ascobolaceae</taxon>
        <taxon>Ascobolus</taxon>
    </lineage>
</organism>
<evidence type="ECO:0000256" key="4">
    <source>
        <dbReference type="ARBA" id="ARBA00022692"/>
    </source>
</evidence>
<comment type="similarity">
    <text evidence="2">Belongs to the ERG28 family.</text>
</comment>
<comment type="subcellular location">
    <subcellularLocation>
        <location evidence="1">Endoplasmic reticulum membrane</location>
        <topology evidence="1">Multi-pass membrane protein</topology>
    </subcellularLocation>
</comment>
<dbReference type="EMBL" id="ML119963">
    <property type="protein sequence ID" value="RPA71173.1"/>
    <property type="molecule type" value="Genomic_DNA"/>
</dbReference>
<dbReference type="PANTHER" id="PTHR15451:SF19">
    <property type="entry name" value="ERGOSTEROL BIOSYNTHETIC PROTEIN 28 HOMOLOG"/>
    <property type="match status" value="1"/>
</dbReference>
<feature type="transmembrane region" description="Helical" evidence="13">
    <location>
        <begin position="115"/>
        <end position="135"/>
    </location>
</feature>
<dbReference type="AlphaFoldDB" id="A0A3N4H8X2"/>
<keyword evidence="9" id="KW-0443">Lipid metabolism</keyword>
<feature type="transmembrane region" description="Helical" evidence="13">
    <location>
        <begin position="20"/>
        <end position="37"/>
    </location>
</feature>
<evidence type="ECO:0000256" key="13">
    <source>
        <dbReference type="SAM" id="Phobius"/>
    </source>
</evidence>
<protein>
    <submittedName>
        <fullName evidence="14">Ergosterol biosynthesis protein</fullName>
    </submittedName>
</protein>
<gene>
    <name evidence="14" type="ORF">BJ508DRAFT_367861</name>
</gene>
<dbReference type="Pfam" id="PF03694">
    <property type="entry name" value="Erg28"/>
    <property type="match status" value="1"/>
</dbReference>
<dbReference type="Proteomes" id="UP000275078">
    <property type="component" value="Unassembled WGS sequence"/>
</dbReference>
<keyword evidence="4 13" id="KW-0812">Transmembrane</keyword>
<dbReference type="GO" id="GO:0030674">
    <property type="term" value="F:protein-macromolecule adaptor activity"/>
    <property type="evidence" value="ECO:0007669"/>
    <property type="project" value="TreeGrafter"/>
</dbReference>
<dbReference type="InterPro" id="IPR005352">
    <property type="entry name" value="Erg28"/>
</dbReference>
<keyword evidence="8" id="KW-0756">Sterol biosynthesis</keyword>
<evidence type="ECO:0000256" key="8">
    <source>
        <dbReference type="ARBA" id="ARBA00023011"/>
    </source>
</evidence>
<evidence type="ECO:0000313" key="14">
    <source>
        <dbReference type="EMBL" id="RPA71173.1"/>
    </source>
</evidence>